<gene>
    <name evidence="1" type="ORF">FA95DRAFT_1678980</name>
</gene>
<dbReference type="Proteomes" id="UP000814033">
    <property type="component" value="Unassembled WGS sequence"/>
</dbReference>
<comment type="caution">
    <text evidence="1">The sequence shown here is derived from an EMBL/GenBank/DDBJ whole genome shotgun (WGS) entry which is preliminary data.</text>
</comment>
<accession>A0ACB8RUR1</accession>
<evidence type="ECO:0000313" key="2">
    <source>
        <dbReference type="Proteomes" id="UP000814033"/>
    </source>
</evidence>
<organism evidence="1 2">
    <name type="scientific">Auriscalpium vulgare</name>
    <dbReference type="NCBI Taxonomy" id="40419"/>
    <lineage>
        <taxon>Eukaryota</taxon>
        <taxon>Fungi</taxon>
        <taxon>Dikarya</taxon>
        <taxon>Basidiomycota</taxon>
        <taxon>Agaricomycotina</taxon>
        <taxon>Agaricomycetes</taxon>
        <taxon>Russulales</taxon>
        <taxon>Auriscalpiaceae</taxon>
        <taxon>Auriscalpium</taxon>
    </lineage>
</organism>
<dbReference type="EMBL" id="MU275901">
    <property type="protein sequence ID" value="KAI0047628.1"/>
    <property type="molecule type" value="Genomic_DNA"/>
</dbReference>
<sequence length="121" mass="13582">MFQAMFDDIVPVSAGFSLALLHRQNFRQPWVNGFIAFTRTAVFLANAVVALQFFFIGPNRFVTETLLLFISSVSVGMGIEVAMTMTWDFVHWLRKQSEPAPLPSVGTDDSKRDKAVNVPEK</sequence>
<protein>
    <submittedName>
        <fullName evidence="1">Uncharacterized protein</fullName>
    </submittedName>
</protein>
<name>A0ACB8RUR1_9AGAM</name>
<proteinExistence type="predicted"/>
<evidence type="ECO:0000313" key="1">
    <source>
        <dbReference type="EMBL" id="KAI0047628.1"/>
    </source>
</evidence>
<reference evidence="1" key="1">
    <citation type="submission" date="2021-02" db="EMBL/GenBank/DDBJ databases">
        <authorList>
            <consortium name="DOE Joint Genome Institute"/>
            <person name="Ahrendt S."/>
            <person name="Looney B.P."/>
            <person name="Miyauchi S."/>
            <person name="Morin E."/>
            <person name="Drula E."/>
            <person name="Courty P.E."/>
            <person name="Chicoki N."/>
            <person name="Fauchery L."/>
            <person name="Kohler A."/>
            <person name="Kuo A."/>
            <person name="Labutti K."/>
            <person name="Pangilinan J."/>
            <person name="Lipzen A."/>
            <person name="Riley R."/>
            <person name="Andreopoulos W."/>
            <person name="He G."/>
            <person name="Johnson J."/>
            <person name="Barry K.W."/>
            <person name="Grigoriev I.V."/>
            <person name="Nagy L."/>
            <person name="Hibbett D."/>
            <person name="Henrissat B."/>
            <person name="Matheny P.B."/>
            <person name="Labbe J."/>
            <person name="Martin F."/>
        </authorList>
    </citation>
    <scope>NUCLEOTIDE SEQUENCE</scope>
    <source>
        <strain evidence="1">FP105234-sp</strain>
    </source>
</reference>
<keyword evidence="2" id="KW-1185">Reference proteome</keyword>
<reference evidence="1" key="2">
    <citation type="journal article" date="2022" name="New Phytol.">
        <title>Evolutionary transition to the ectomycorrhizal habit in the genomes of a hyperdiverse lineage of mushroom-forming fungi.</title>
        <authorList>
            <person name="Looney B."/>
            <person name="Miyauchi S."/>
            <person name="Morin E."/>
            <person name="Drula E."/>
            <person name="Courty P.E."/>
            <person name="Kohler A."/>
            <person name="Kuo A."/>
            <person name="LaButti K."/>
            <person name="Pangilinan J."/>
            <person name="Lipzen A."/>
            <person name="Riley R."/>
            <person name="Andreopoulos W."/>
            <person name="He G."/>
            <person name="Johnson J."/>
            <person name="Nolan M."/>
            <person name="Tritt A."/>
            <person name="Barry K.W."/>
            <person name="Grigoriev I.V."/>
            <person name="Nagy L.G."/>
            <person name="Hibbett D."/>
            <person name="Henrissat B."/>
            <person name="Matheny P.B."/>
            <person name="Labbe J."/>
            <person name="Martin F.M."/>
        </authorList>
    </citation>
    <scope>NUCLEOTIDE SEQUENCE</scope>
    <source>
        <strain evidence="1">FP105234-sp</strain>
    </source>
</reference>